<accession>A0A7S0VWS5</accession>
<gene>
    <name evidence="2" type="ORF">HTEP1355_LOCUS13381</name>
</gene>
<protein>
    <submittedName>
        <fullName evidence="2">Uncharacterized protein</fullName>
    </submittedName>
</protein>
<dbReference type="EMBL" id="HBFN01023039">
    <property type="protein sequence ID" value="CAD8799740.1"/>
    <property type="molecule type" value="Transcribed_RNA"/>
</dbReference>
<dbReference type="AlphaFoldDB" id="A0A7S0VWS5"/>
<proteinExistence type="predicted"/>
<name>A0A7S0VWS5_9CRYP</name>
<feature type="transmembrane region" description="Helical" evidence="1">
    <location>
        <begin position="90"/>
        <end position="112"/>
    </location>
</feature>
<sequence>MGVGQSQPLFNPAAMPIIIEQGACTCQPRSVPCVAPPPWLPANQVVWDSFIRELQAQVKRMWTEVWFLLFGIVGFSGVLLVTAIPGLTEAGMYTSFIAVVGVFAGIGGMSFARMSNQNVDSDIDQVCQRYSSQLGVGVAYVRQWTGVCKPKHARTFRAVVVAPPGQPPIIAVNMAGLGAYAFNAVQVGGPQYQHQMQVNQMQGSVPMPVHQMQQPPQGMQPQQDIPVAVAVPVDGYAPERK</sequence>
<evidence type="ECO:0000256" key="1">
    <source>
        <dbReference type="SAM" id="Phobius"/>
    </source>
</evidence>
<feature type="transmembrane region" description="Helical" evidence="1">
    <location>
        <begin position="65"/>
        <end position="84"/>
    </location>
</feature>
<organism evidence="2">
    <name type="scientific">Hemiselmis tepida</name>
    <dbReference type="NCBI Taxonomy" id="464990"/>
    <lineage>
        <taxon>Eukaryota</taxon>
        <taxon>Cryptophyceae</taxon>
        <taxon>Cryptomonadales</taxon>
        <taxon>Hemiselmidaceae</taxon>
        <taxon>Hemiselmis</taxon>
    </lineage>
</organism>
<evidence type="ECO:0000313" key="2">
    <source>
        <dbReference type="EMBL" id="CAD8799740.1"/>
    </source>
</evidence>
<reference evidence="2" key="1">
    <citation type="submission" date="2021-01" db="EMBL/GenBank/DDBJ databases">
        <authorList>
            <person name="Corre E."/>
            <person name="Pelletier E."/>
            <person name="Niang G."/>
            <person name="Scheremetjew M."/>
            <person name="Finn R."/>
            <person name="Kale V."/>
            <person name="Holt S."/>
            <person name="Cochrane G."/>
            <person name="Meng A."/>
            <person name="Brown T."/>
            <person name="Cohen L."/>
        </authorList>
    </citation>
    <scope>NUCLEOTIDE SEQUENCE</scope>
    <source>
        <strain evidence="2">CCMP443</strain>
    </source>
</reference>
<keyword evidence="1" id="KW-0812">Transmembrane</keyword>
<keyword evidence="1" id="KW-0472">Membrane</keyword>
<keyword evidence="1" id="KW-1133">Transmembrane helix</keyword>